<feature type="active site" evidence="9">
    <location>
        <position position="155"/>
    </location>
</feature>
<accession>D4YKK0</accession>
<evidence type="ECO:0000256" key="9">
    <source>
        <dbReference type="HAMAP-Rule" id="MF_00161"/>
    </source>
</evidence>
<keyword evidence="12" id="KW-1185">Reference proteome</keyword>
<dbReference type="STRING" id="585530.HMPREF0183_0460"/>
<keyword evidence="2 9" id="KW-1003">Cell membrane</keyword>
<dbReference type="Pfam" id="PF01252">
    <property type="entry name" value="Peptidase_A8"/>
    <property type="match status" value="1"/>
</dbReference>
<name>D4YKK0_9MICO</name>
<proteinExistence type="inferred from homology"/>
<evidence type="ECO:0000256" key="7">
    <source>
        <dbReference type="ARBA" id="ARBA00022989"/>
    </source>
</evidence>
<comment type="caution">
    <text evidence="11">The sequence shown here is derived from an EMBL/GenBank/DDBJ whole genome shotgun (WGS) entry which is preliminary data.</text>
</comment>
<keyword evidence="8 9" id="KW-0472">Membrane</keyword>
<gene>
    <name evidence="9 11" type="primary">lspA</name>
    <name evidence="11" type="ORF">HMPREF0183_0460</name>
</gene>
<dbReference type="EMBL" id="ADNU01000016">
    <property type="protein sequence ID" value="EFG48203.1"/>
    <property type="molecule type" value="Genomic_DNA"/>
</dbReference>
<dbReference type="PANTHER" id="PTHR33695">
    <property type="entry name" value="LIPOPROTEIN SIGNAL PEPTIDASE"/>
    <property type="match status" value="1"/>
</dbReference>
<evidence type="ECO:0000256" key="1">
    <source>
        <dbReference type="ARBA" id="ARBA00006139"/>
    </source>
</evidence>
<dbReference type="Proteomes" id="UP000005714">
    <property type="component" value="Unassembled WGS sequence"/>
</dbReference>
<feature type="transmembrane region" description="Helical" evidence="9">
    <location>
        <begin position="146"/>
        <end position="170"/>
    </location>
</feature>
<evidence type="ECO:0000256" key="4">
    <source>
        <dbReference type="ARBA" id="ARBA00022692"/>
    </source>
</evidence>
<dbReference type="PANTHER" id="PTHR33695:SF1">
    <property type="entry name" value="LIPOPROTEIN SIGNAL PEPTIDASE"/>
    <property type="match status" value="1"/>
</dbReference>
<keyword evidence="6 9" id="KW-0378">Hydrolase</keyword>
<dbReference type="GO" id="GO:0004190">
    <property type="term" value="F:aspartic-type endopeptidase activity"/>
    <property type="evidence" value="ECO:0007669"/>
    <property type="project" value="UniProtKB-UniRule"/>
</dbReference>
<protein>
    <recommendedName>
        <fullName evidence="9">Lipoprotein signal peptidase</fullName>
        <ecNumber evidence="9">3.4.23.36</ecNumber>
    </recommendedName>
    <alternativeName>
        <fullName evidence="9">Prolipoprotein signal peptidase</fullName>
    </alternativeName>
    <alternativeName>
        <fullName evidence="9">Signal peptidase II</fullName>
        <shortName evidence="9">SPase II</shortName>
    </alternativeName>
</protein>
<keyword evidence="7 9" id="KW-1133">Transmembrane helix</keyword>
<evidence type="ECO:0000256" key="6">
    <source>
        <dbReference type="ARBA" id="ARBA00022801"/>
    </source>
</evidence>
<dbReference type="EC" id="3.4.23.36" evidence="9"/>
<keyword evidence="3 9" id="KW-0645">Protease</keyword>
<comment type="similarity">
    <text evidence="1 9 10">Belongs to the peptidase A8 family.</text>
</comment>
<evidence type="ECO:0000256" key="5">
    <source>
        <dbReference type="ARBA" id="ARBA00022750"/>
    </source>
</evidence>
<dbReference type="HAMAP" id="MF_00161">
    <property type="entry name" value="LspA"/>
    <property type="match status" value="1"/>
</dbReference>
<dbReference type="UniPathway" id="UPA00665"/>
<comment type="pathway">
    <text evidence="9">Protein modification; lipoprotein biosynthesis (signal peptide cleavage).</text>
</comment>
<reference evidence="11 12" key="1">
    <citation type="submission" date="2010-04" db="EMBL/GenBank/DDBJ databases">
        <authorList>
            <person name="Qin X."/>
            <person name="Bachman B."/>
            <person name="Battles P."/>
            <person name="Bell A."/>
            <person name="Bess C."/>
            <person name="Bickham C."/>
            <person name="Chaboub L."/>
            <person name="Chen D."/>
            <person name="Coyle M."/>
            <person name="Deiros D.R."/>
            <person name="Dinh H."/>
            <person name="Forbes L."/>
            <person name="Fowler G."/>
            <person name="Francisco L."/>
            <person name="Fu Q."/>
            <person name="Gubbala S."/>
            <person name="Hale W."/>
            <person name="Han Y."/>
            <person name="Hemphill L."/>
            <person name="Highlander S.K."/>
            <person name="Hirani K."/>
            <person name="Hogues M."/>
            <person name="Jackson L."/>
            <person name="Jakkamsetti A."/>
            <person name="Javaid M."/>
            <person name="Jiang H."/>
            <person name="Korchina V."/>
            <person name="Kovar C."/>
            <person name="Lara F."/>
            <person name="Lee S."/>
            <person name="Mata R."/>
            <person name="Mathew T."/>
            <person name="Moen C."/>
            <person name="Morales K."/>
            <person name="Munidasa M."/>
            <person name="Nazareth L."/>
            <person name="Ngo R."/>
            <person name="Nguyen L."/>
            <person name="Okwuonu G."/>
            <person name="Ongeri F."/>
            <person name="Patil S."/>
            <person name="Petrosino J."/>
            <person name="Pham C."/>
            <person name="Pham P."/>
            <person name="Pu L.-L."/>
            <person name="Puazo M."/>
            <person name="Raj R."/>
            <person name="Reid J."/>
            <person name="Rouhana J."/>
            <person name="Saada N."/>
            <person name="Shang Y."/>
            <person name="Simmons D."/>
            <person name="Thornton R."/>
            <person name="Warren J."/>
            <person name="Weissenberger G."/>
            <person name="Zhang J."/>
            <person name="Zhang L."/>
            <person name="Zhou C."/>
            <person name="Zhu D."/>
            <person name="Muzny D."/>
            <person name="Worley K."/>
            <person name="Gibbs R."/>
        </authorList>
    </citation>
    <scope>NUCLEOTIDE SEQUENCE [LARGE SCALE GENOMIC DNA]</scope>
    <source>
        <strain evidence="11 12">ATCC 49030</strain>
    </source>
</reference>
<feature type="transmembrane region" description="Helical" evidence="9">
    <location>
        <begin position="102"/>
        <end position="120"/>
    </location>
</feature>
<feature type="transmembrane region" description="Helical" evidence="9">
    <location>
        <begin position="69"/>
        <end position="95"/>
    </location>
</feature>
<comment type="function">
    <text evidence="9">This protein specifically catalyzes the removal of signal peptides from prolipoproteins.</text>
</comment>
<comment type="catalytic activity">
    <reaction evidence="9">
        <text>Release of signal peptides from bacterial membrane prolipoproteins. Hydrolyzes -Xaa-Yaa-Zaa-|-(S,diacylglyceryl)Cys-, in which Xaa is hydrophobic (preferably Leu), and Yaa (Ala or Ser) and Zaa (Gly or Ala) have small, neutral side chains.</text>
        <dbReference type="EC" id="3.4.23.36"/>
    </reaction>
</comment>
<dbReference type="GO" id="GO:0006508">
    <property type="term" value="P:proteolysis"/>
    <property type="evidence" value="ECO:0007669"/>
    <property type="project" value="UniProtKB-KW"/>
</dbReference>
<evidence type="ECO:0000256" key="2">
    <source>
        <dbReference type="ARBA" id="ARBA00022475"/>
    </source>
</evidence>
<evidence type="ECO:0000256" key="10">
    <source>
        <dbReference type="RuleBase" id="RU004181"/>
    </source>
</evidence>
<dbReference type="InterPro" id="IPR001872">
    <property type="entry name" value="Peptidase_A8"/>
</dbReference>
<keyword evidence="5 9" id="KW-0064">Aspartyl protease</keyword>
<dbReference type="PRINTS" id="PR00781">
    <property type="entry name" value="LIPOSIGPTASE"/>
</dbReference>
<dbReference type="eggNOG" id="COG0597">
    <property type="taxonomic scope" value="Bacteria"/>
</dbReference>
<evidence type="ECO:0000256" key="8">
    <source>
        <dbReference type="ARBA" id="ARBA00023136"/>
    </source>
</evidence>
<comment type="subcellular location">
    <subcellularLocation>
        <location evidence="9">Cell membrane</location>
        <topology evidence="9">Multi-pass membrane protein</topology>
    </subcellularLocation>
</comment>
<evidence type="ECO:0000256" key="3">
    <source>
        <dbReference type="ARBA" id="ARBA00022670"/>
    </source>
</evidence>
<sequence>MYILRSNLIKSPKENYVSTRAVTLYALALGVIAIDQLTKVLAVKFLQGEPRIAIVGDFVGLTFLRNPGAAFGLGSGATWVFSVIAIAVFAVIVFISRKLASTWWAIGLGLLLGGLTGNLIDRFFRMPANGEVPQFMHGAVVDFIDLYFFVCNIADIAITGAAVLIALLTLKGTSIDGREE</sequence>
<evidence type="ECO:0000313" key="12">
    <source>
        <dbReference type="Proteomes" id="UP000005714"/>
    </source>
</evidence>
<feature type="transmembrane region" description="Helical" evidence="9">
    <location>
        <begin position="21"/>
        <end position="42"/>
    </location>
</feature>
<organism evidence="11 12">
    <name type="scientific">Brevibacterium mcbrellneri ATCC 49030</name>
    <dbReference type="NCBI Taxonomy" id="585530"/>
    <lineage>
        <taxon>Bacteria</taxon>
        <taxon>Bacillati</taxon>
        <taxon>Actinomycetota</taxon>
        <taxon>Actinomycetes</taxon>
        <taxon>Micrococcales</taxon>
        <taxon>Brevibacteriaceae</taxon>
        <taxon>Brevibacterium</taxon>
    </lineage>
</organism>
<dbReference type="AlphaFoldDB" id="D4YKK0"/>
<keyword evidence="4 9" id="KW-0812">Transmembrane</keyword>
<dbReference type="GO" id="GO:0005886">
    <property type="term" value="C:plasma membrane"/>
    <property type="evidence" value="ECO:0007669"/>
    <property type="project" value="UniProtKB-SubCell"/>
</dbReference>
<feature type="active site" evidence="9">
    <location>
        <position position="142"/>
    </location>
</feature>
<evidence type="ECO:0000313" key="11">
    <source>
        <dbReference type="EMBL" id="EFG48203.1"/>
    </source>
</evidence>